<comment type="subcellular location">
    <subcellularLocation>
        <location evidence="1">Membrane</location>
        <topology evidence="1">Multi-pass membrane protein</topology>
    </subcellularLocation>
</comment>
<evidence type="ECO:0000256" key="7">
    <source>
        <dbReference type="SAM" id="Phobius"/>
    </source>
</evidence>
<keyword evidence="3 7" id="KW-0812">Transmembrane</keyword>
<dbReference type="OrthoDB" id="286734at2759"/>
<feature type="transmembrane region" description="Helical" evidence="7">
    <location>
        <begin position="138"/>
        <end position="157"/>
    </location>
</feature>
<dbReference type="InterPro" id="IPR004299">
    <property type="entry name" value="MBOAT_fam"/>
</dbReference>
<evidence type="ECO:0000313" key="9">
    <source>
        <dbReference type="Proteomes" id="UP000326759"/>
    </source>
</evidence>
<feature type="transmembrane region" description="Helical" evidence="7">
    <location>
        <begin position="70"/>
        <end position="88"/>
    </location>
</feature>
<keyword evidence="9" id="KW-1185">Reference proteome</keyword>
<organism evidence="8 9">
    <name type="scientific">Armadillidium nasatum</name>
    <dbReference type="NCBI Taxonomy" id="96803"/>
    <lineage>
        <taxon>Eukaryota</taxon>
        <taxon>Metazoa</taxon>
        <taxon>Ecdysozoa</taxon>
        <taxon>Arthropoda</taxon>
        <taxon>Crustacea</taxon>
        <taxon>Multicrustacea</taxon>
        <taxon>Malacostraca</taxon>
        <taxon>Eumalacostraca</taxon>
        <taxon>Peracarida</taxon>
        <taxon>Isopoda</taxon>
        <taxon>Oniscidea</taxon>
        <taxon>Crinocheta</taxon>
        <taxon>Armadillidiidae</taxon>
        <taxon>Armadillidium</taxon>
    </lineage>
</organism>
<evidence type="ECO:0000256" key="1">
    <source>
        <dbReference type="ARBA" id="ARBA00004141"/>
    </source>
</evidence>
<dbReference type="Proteomes" id="UP000326759">
    <property type="component" value="Unassembled WGS sequence"/>
</dbReference>
<dbReference type="PANTHER" id="PTHR13906:SF4">
    <property type="entry name" value="LYSOPHOSPHOLIPID ACYLTRANSFERASE 6"/>
    <property type="match status" value="1"/>
</dbReference>
<reference evidence="8 9" key="1">
    <citation type="journal article" date="2019" name="PLoS Biol.">
        <title>Sex chromosomes control vertical transmission of feminizing Wolbachia symbionts in an isopod.</title>
        <authorList>
            <person name="Becking T."/>
            <person name="Chebbi M.A."/>
            <person name="Giraud I."/>
            <person name="Moumen B."/>
            <person name="Laverre T."/>
            <person name="Caubet Y."/>
            <person name="Peccoud J."/>
            <person name="Gilbert C."/>
            <person name="Cordaux R."/>
        </authorList>
    </citation>
    <scope>NUCLEOTIDE SEQUENCE [LARGE SCALE GENOMIC DNA]</scope>
    <source>
        <strain evidence="8">ANa2</strain>
        <tissue evidence="8">Whole body excluding digestive tract and cuticle</tissue>
    </source>
</reference>
<evidence type="ECO:0000256" key="3">
    <source>
        <dbReference type="ARBA" id="ARBA00022692"/>
    </source>
</evidence>
<feature type="transmembrane region" description="Helical" evidence="7">
    <location>
        <begin position="483"/>
        <end position="506"/>
    </location>
</feature>
<dbReference type="InterPro" id="IPR049941">
    <property type="entry name" value="LPLAT_7/PORCN-like"/>
</dbReference>
<evidence type="ECO:0000256" key="2">
    <source>
        <dbReference type="ARBA" id="ARBA00022679"/>
    </source>
</evidence>
<gene>
    <name evidence="8" type="primary">mboat2</name>
    <name evidence="8" type="ORF">Anas_01179</name>
</gene>
<proteinExistence type="predicted"/>
<accession>A0A5N5TNQ3</accession>
<name>A0A5N5TNQ3_9CRUS</name>
<feature type="transmembrane region" description="Helical" evidence="7">
    <location>
        <begin position="361"/>
        <end position="379"/>
    </location>
</feature>
<keyword evidence="5 7" id="KW-0472">Membrane</keyword>
<feature type="transmembrane region" description="Helical" evidence="7">
    <location>
        <begin position="100"/>
        <end position="132"/>
    </location>
</feature>
<feature type="transmembrane region" description="Helical" evidence="7">
    <location>
        <begin position="512"/>
        <end position="531"/>
    </location>
</feature>
<feature type="transmembrane region" description="Helical" evidence="7">
    <location>
        <begin position="309"/>
        <end position="329"/>
    </location>
</feature>
<dbReference type="GO" id="GO:0030258">
    <property type="term" value="P:lipid modification"/>
    <property type="evidence" value="ECO:0007669"/>
    <property type="project" value="TreeGrafter"/>
</dbReference>
<sequence length="574" mass="65190">MLCFKSCFNLPRFSIIVKDSYFESSFAIDLANIMDITTNSDYALKEFYLGSRKFQFVADAVGLPIDQVNFILAQVLALLFAYFFRVFLHPNNVSAASRHWTALSAGLCISYFCFGKQVLLAVLLVVVCYFLLNLLPPSIFHHATLLVSITFLSVIHIQRQFYEDGLFVADITGPLMIIVQKTTTLAYSLNDGLVKNISALTPLQKKYALKSKPSALEYFGYLMNFQSILAGPFFMFTDYHDYIEGTHYIRCESYKKQRLSSIPEEISCNNNKLTEMATSTETASRKMGFHDELKKSEPCSTRAAMHKTFFAFISALIVVFIMPNFPINYLAEPSFFASSMTYKLSYIVITTSLVRNVYYCAWFLGEAVCIMAGIGFNGYDEKGNSKWDLVSNVRYIGVEFGTSLKVVLDSWNIGTMKWLRYIVYERAAKQKTLLTYLLSSLWHGFYPGYYLTFLGGAFFTVVSRTVRRYVRPHILKCGSGVKALYDFLTFIATRLCLSYMVFPFVLLSCLRYYLHVLGLLAIFILPLASPVKERQKGGSKTPESKPINGINSNILKESFGCKKIVEEISQKKID</sequence>
<dbReference type="GO" id="GO:0016746">
    <property type="term" value="F:acyltransferase activity"/>
    <property type="evidence" value="ECO:0007669"/>
    <property type="project" value="UniProtKB-KW"/>
</dbReference>
<evidence type="ECO:0000256" key="6">
    <source>
        <dbReference type="ARBA" id="ARBA00023315"/>
    </source>
</evidence>
<evidence type="ECO:0000313" key="8">
    <source>
        <dbReference type="EMBL" id="KAB7507789.1"/>
    </source>
</evidence>
<keyword evidence="6 8" id="KW-0012">Acyltransferase</keyword>
<keyword evidence="2 8" id="KW-0808">Transferase</keyword>
<evidence type="ECO:0000256" key="4">
    <source>
        <dbReference type="ARBA" id="ARBA00022989"/>
    </source>
</evidence>
<protein>
    <submittedName>
        <fullName evidence="8">Membrane-bound O-acyltransferase domain-containing protein 2</fullName>
    </submittedName>
</protein>
<dbReference type="EMBL" id="SEYY01000215">
    <property type="protein sequence ID" value="KAB7507789.1"/>
    <property type="molecule type" value="Genomic_DNA"/>
</dbReference>
<evidence type="ECO:0000256" key="5">
    <source>
        <dbReference type="ARBA" id="ARBA00023136"/>
    </source>
</evidence>
<keyword evidence="4 7" id="KW-1133">Transmembrane helix</keyword>
<feature type="transmembrane region" description="Helical" evidence="7">
    <location>
        <begin position="444"/>
        <end position="462"/>
    </location>
</feature>
<dbReference type="AlphaFoldDB" id="A0A5N5TNQ3"/>
<dbReference type="PANTHER" id="PTHR13906">
    <property type="entry name" value="PORCUPINE"/>
    <property type="match status" value="1"/>
</dbReference>
<comment type="caution">
    <text evidence="8">The sequence shown here is derived from an EMBL/GenBank/DDBJ whole genome shotgun (WGS) entry which is preliminary data.</text>
</comment>
<dbReference type="GO" id="GO:0016020">
    <property type="term" value="C:membrane"/>
    <property type="evidence" value="ECO:0007669"/>
    <property type="project" value="UniProtKB-SubCell"/>
</dbReference>
<dbReference type="Pfam" id="PF03062">
    <property type="entry name" value="MBOAT"/>
    <property type="match status" value="1"/>
</dbReference>